<sequence length="92" mass="10096">MSTPWASKLASSAKTLPPPAPENKYNVGEVLAYLSDTFNAHVQEAKQDKAGETIKTYRSLEASSQWKTTKPARKEAAMDLMAELNKSLAKVQ</sequence>
<accession>A0A1E4SMH5</accession>
<evidence type="ECO:0000313" key="2">
    <source>
        <dbReference type="EMBL" id="ODV80729.1"/>
    </source>
</evidence>
<reference evidence="3" key="1">
    <citation type="submission" date="2016-05" db="EMBL/GenBank/DDBJ databases">
        <title>Comparative genomics of biotechnologically important yeasts.</title>
        <authorList>
            <consortium name="DOE Joint Genome Institute"/>
            <person name="Riley R."/>
            <person name="Haridas S."/>
            <person name="Wolfe K.H."/>
            <person name="Lopes M.R."/>
            <person name="Hittinger C.T."/>
            <person name="Goker M."/>
            <person name="Salamov A."/>
            <person name="Wisecaver J."/>
            <person name="Long T.M."/>
            <person name="Aerts A.L."/>
            <person name="Barry K."/>
            <person name="Choi C."/>
            <person name="Clum A."/>
            <person name="Coughlan A.Y."/>
            <person name="Deshpande S."/>
            <person name="Douglass A.P."/>
            <person name="Hanson S.J."/>
            <person name="Klenk H.-P."/>
            <person name="Labutti K."/>
            <person name="Lapidus A."/>
            <person name="Lindquist E."/>
            <person name="Lipzen A."/>
            <person name="Meier-Kolthoff J.P."/>
            <person name="Ohm R.A."/>
            <person name="Otillar R.P."/>
            <person name="Pangilinan J."/>
            <person name="Peng Y."/>
            <person name="Rokas A."/>
            <person name="Rosa C.A."/>
            <person name="Scheuner C."/>
            <person name="Sibirny A.A."/>
            <person name="Slot J.C."/>
            <person name="Stielow J.B."/>
            <person name="Sun H."/>
            <person name="Kurtzman C.P."/>
            <person name="Blackwell M."/>
            <person name="Grigoriev I.V."/>
            <person name="Jeffries T.W."/>
        </authorList>
    </citation>
    <scope>NUCLEOTIDE SEQUENCE [LARGE SCALE GENOMIC DNA]</scope>
    <source>
        <strain evidence="3">NRRL Y-17324</strain>
    </source>
</reference>
<dbReference type="EMBL" id="KV453910">
    <property type="protein sequence ID" value="ODV80729.1"/>
    <property type="molecule type" value="Genomic_DNA"/>
</dbReference>
<feature type="compositionally biased region" description="Polar residues" evidence="1">
    <location>
        <begin position="1"/>
        <end position="14"/>
    </location>
</feature>
<evidence type="ECO:0000256" key="1">
    <source>
        <dbReference type="SAM" id="MobiDB-lite"/>
    </source>
</evidence>
<dbReference type="OrthoDB" id="4022097at2759"/>
<proteinExistence type="predicted"/>
<dbReference type="RefSeq" id="XP_020065851.1">
    <property type="nucleotide sequence ID" value="XM_020209452.1"/>
</dbReference>
<feature type="region of interest" description="Disordered" evidence="1">
    <location>
        <begin position="1"/>
        <end position="22"/>
    </location>
</feature>
<dbReference type="Proteomes" id="UP000094285">
    <property type="component" value="Unassembled WGS sequence"/>
</dbReference>
<dbReference type="AlphaFoldDB" id="A0A1E4SMH5"/>
<keyword evidence="3" id="KW-1185">Reference proteome</keyword>
<gene>
    <name evidence="2" type="ORF">CANTADRAFT_47366</name>
</gene>
<dbReference type="GeneID" id="30983588"/>
<evidence type="ECO:0000313" key="3">
    <source>
        <dbReference type="Proteomes" id="UP000094285"/>
    </source>
</evidence>
<organism evidence="2 3">
    <name type="scientific">Suhomyces tanzawaensis NRRL Y-17324</name>
    <dbReference type="NCBI Taxonomy" id="984487"/>
    <lineage>
        <taxon>Eukaryota</taxon>
        <taxon>Fungi</taxon>
        <taxon>Dikarya</taxon>
        <taxon>Ascomycota</taxon>
        <taxon>Saccharomycotina</taxon>
        <taxon>Pichiomycetes</taxon>
        <taxon>Debaryomycetaceae</taxon>
        <taxon>Suhomyces</taxon>
    </lineage>
</organism>
<name>A0A1E4SMH5_9ASCO</name>
<protein>
    <submittedName>
        <fullName evidence="2">Uncharacterized protein</fullName>
    </submittedName>
</protein>